<gene>
    <name evidence="2" type="ORF">UV54_C0013G0015</name>
</gene>
<evidence type="ECO:0000313" key="3">
    <source>
        <dbReference type="Proteomes" id="UP000034213"/>
    </source>
</evidence>
<dbReference type="SUPFAM" id="SSF52518">
    <property type="entry name" value="Thiamin diphosphate-binding fold (THDP-binding)"/>
    <property type="match status" value="1"/>
</dbReference>
<dbReference type="CDD" id="cd07033">
    <property type="entry name" value="TPP_PYR_DXS_TK_like"/>
    <property type="match status" value="1"/>
</dbReference>
<proteinExistence type="predicted"/>
<sequence>MRQQLVKTVSDLLKKDKRLILLLGDIGVYGFQQAFKDFPDRVYNIGIFEQATVSLAAGLAKTGLIPVFYSIAPFIAERALEQLKIDFGYQQLRGNFVSVGGSYDYAALGATHQCPADVNILKQIPGMKIIVPGTAEEFDRLFREVYSLPGPHYFRLSESVNKVSFPVKFGCLKVIRKGKKAAVLAVGPMLDKVLEASRGLDVSVIYCTTVAPMDKYNQNNKLLICEPYYSGALTAEILKACYPRPMIIDQLGVPNKFLKHYGRREEQDKQLGLTVAAINQRLRRLIND</sequence>
<dbReference type="InterPro" id="IPR029061">
    <property type="entry name" value="THDP-binding"/>
</dbReference>
<evidence type="ECO:0000259" key="1">
    <source>
        <dbReference type="SMART" id="SM00861"/>
    </source>
</evidence>
<accession>A0A0G1C3H7</accession>
<reference evidence="2 3" key="1">
    <citation type="journal article" date="2015" name="Nature">
        <title>rRNA introns, odd ribosomes, and small enigmatic genomes across a large radiation of phyla.</title>
        <authorList>
            <person name="Brown C.T."/>
            <person name="Hug L.A."/>
            <person name="Thomas B.C."/>
            <person name="Sharon I."/>
            <person name="Castelle C.J."/>
            <person name="Singh A."/>
            <person name="Wilkins M.J."/>
            <person name="Williams K.H."/>
            <person name="Banfield J.F."/>
        </authorList>
    </citation>
    <scope>NUCLEOTIDE SEQUENCE [LARGE SCALE GENOMIC DNA]</scope>
</reference>
<dbReference type="InterPro" id="IPR009014">
    <property type="entry name" value="Transketo_C/PFOR_II"/>
</dbReference>
<dbReference type="Gene3D" id="3.40.50.970">
    <property type="match status" value="1"/>
</dbReference>
<dbReference type="STRING" id="1618369.UV54_C0013G0015"/>
<evidence type="ECO:0000313" key="2">
    <source>
        <dbReference type="EMBL" id="KKS80215.1"/>
    </source>
</evidence>
<dbReference type="Gene3D" id="3.40.50.920">
    <property type="match status" value="1"/>
</dbReference>
<dbReference type="PANTHER" id="PTHR43825:SF5">
    <property type="entry name" value="HYPOTHETICAL TRANSKETOLASE FAMILY PROTEIN"/>
    <property type="match status" value="1"/>
</dbReference>
<feature type="domain" description="Transketolase-like pyrimidine-binding" evidence="1">
    <location>
        <begin position="1"/>
        <end position="162"/>
    </location>
</feature>
<dbReference type="EMBL" id="LCEW01000013">
    <property type="protein sequence ID" value="KKS80215.1"/>
    <property type="molecule type" value="Genomic_DNA"/>
</dbReference>
<dbReference type="Proteomes" id="UP000034213">
    <property type="component" value="Unassembled WGS sequence"/>
</dbReference>
<dbReference type="AlphaFoldDB" id="A0A0G1C3H7"/>
<name>A0A0G1C3H7_9BACT</name>
<organism evidence="2 3">
    <name type="scientific">Candidatus Beckwithbacteria bacterium GW2011_GWA2_43_10</name>
    <dbReference type="NCBI Taxonomy" id="1618369"/>
    <lineage>
        <taxon>Bacteria</taxon>
        <taxon>Candidatus Beckwithiibacteriota</taxon>
    </lineage>
</organism>
<dbReference type="SUPFAM" id="SSF52922">
    <property type="entry name" value="TK C-terminal domain-like"/>
    <property type="match status" value="1"/>
</dbReference>
<dbReference type="InterPro" id="IPR051157">
    <property type="entry name" value="PDH/Transketolase"/>
</dbReference>
<dbReference type="InterPro" id="IPR005475">
    <property type="entry name" value="Transketolase-like_Pyr-bd"/>
</dbReference>
<dbReference type="SMART" id="SM00861">
    <property type="entry name" value="Transket_pyr"/>
    <property type="match status" value="1"/>
</dbReference>
<protein>
    <recommendedName>
        <fullName evidence="1">Transketolase-like pyrimidine-binding domain-containing protein</fullName>
    </recommendedName>
</protein>
<dbReference type="PANTHER" id="PTHR43825">
    <property type="entry name" value="PYRUVATE DEHYDROGENASE E1 COMPONENT"/>
    <property type="match status" value="1"/>
</dbReference>
<comment type="caution">
    <text evidence="2">The sequence shown here is derived from an EMBL/GenBank/DDBJ whole genome shotgun (WGS) entry which is preliminary data.</text>
</comment>
<dbReference type="Pfam" id="PF02779">
    <property type="entry name" value="Transket_pyr"/>
    <property type="match status" value="1"/>
</dbReference>